<gene>
    <name evidence="8" type="ORF">EV186_1011829</name>
</gene>
<feature type="domain" description="Response regulatory" evidence="7">
    <location>
        <begin position="21"/>
        <end position="138"/>
    </location>
</feature>
<dbReference type="SUPFAM" id="SSF52172">
    <property type="entry name" value="CheY-like"/>
    <property type="match status" value="1"/>
</dbReference>
<dbReference type="InterPro" id="IPR000792">
    <property type="entry name" value="Tscrpt_reg_LuxR_C"/>
</dbReference>
<reference evidence="8 9" key="1">
    <citation type="submission" date="2019-03" db="EMBL/GenBank/DDBJ databases">
        <title>Genomic Encyclopedia of Type Strains, Phase IV (KMG-IV): sequencing the most valuable type-strain genomes for metagenomic binning, comparative biology and taxonomic classification.</title>
        <authorList>
            <person name="Goeker M."/>
        </authorList>
    </citation>
    <scope>NUCLEOTIDE SEQUENCE [LARGE SCALE GENOMIC DNA]</scope>
    <source>
        <strain evidence="8 9">DSM 45361</strain>
    </source>
</reference>
<name>A0A4R6SPG6_LABRH</name>
<dbReference type="PRINTS" id="PR00038">
    <property type="entry name" value="HTHLUXR"/>
</dbReference>
<dbReference type="InterPro" id="IPR058245">
    <property type="entry name" value="NreC/VraR/RcsB-like_REC"/>
</dbReference>
<comment type="caution">
    <text evidence="8">The sequence shown here is derived from an EMBL/GenBank/DDBJ whole genome shotgun (WGS) entry which is preliminary data.</text>
</comment>
<dbReference type="GO" id="GO:0006355">
    <property type="term" value="P:regulation of DNA-templated transcription"/>
    <property type="evidence" value="ECO:0007669"/>
    <property type="project" value="InterPro"/>
</dbReference>
<dbReference type="SMART" id="SM00421">
    <property type="entry name" value="HTH_LUXR"/>
    <property type="match status" value="1"/>
</dbReference>
<protein>
    <submittedName>
        <fullName evidence="8">LuxR family two component transcriptional regulator</fullName>
    </submittedName>
</protein>
<dbReference type="SMART" id="SM00448">
    <property type="entry name" value="REC"/>
    <property type="match status" value="1"/>
</dbReference>
<dbReference type="CDD" id="cd06170">
    <property type="entry name" value="LuxR_C_like"/>
    <property type="match status" value="1"/>
</dbReference>
<evidence type="ECO:0000256" key="1">
    <source>
        <dbReference type="ARBA" id="ARBA00022553"/>
    </source>
</evidence>
<dbReference type="InterPro" id="IPR016032">
    <property type="entry name" value="Sig_transdc_resp-reg_C-effctor"/>
</dbReference>
<dbReference type="InterPro" id="IPR039420">
    <property type="entry name" value="WalR-like"/>
</dbReference>
<dbReference type="PROSITE" id="PS50110">
    <property type="entry name" value="RESPONSE_REGULATORY"/>
    <property type="match status" value="1"/>
</dbReference>
<dbReference type="Gene3D" id="3.40.50.2300">
    <property type="match status" value="1"/>
</dbReference>
<dbReference type="Pfam" id="PF00072">
    <property type="entry name" value="Response_reg"/>
    <property type="match status" value="1"/>
</dbReference>
<dbReference type="Proteomes" id="UP000295444">
    <property type="component" value="Unassembled WGS sequence"/>
</dbReference>
<sequence>MTEEGPVAEETDETTTKRPVRVFLVDDHGLFRAGVRAELDQITDDVEVVGEAGSVAEAVAGITHRKPDVVLLDVHMPDGGGAEVLRKVRPELPEVVFLALSVSDAAEDVIAVIRAGARGYVTKTISSQELVQAVVRVSEGDAVFSPRLAGFVLDAFADRPGAAPISDPELDLLTPRERDVLRLLARGYAYKEIAAELFISVKTVETHVSSVLRKTQLSNRYELSRWASDRRLV</sequence>
<feature type="modified residue" description="4-aspartylphosphate" evidence="5">
    <location>
        <position position="73"/>
    </location>
</feature>
<dbReference type="Pfam" id="PF00196">
    <property type="entry name" value="GerE"/>
    <property type="match status" value="1"/>
</dbReference>
<evidence type="ECO:0000259" key="6">
    <source>
        <dbReference type="PROSITE" id="PS50043"/>
    </source>
</evidence>
<proteinExistence type="predicted"/>
<dbReference type="InterPro" id="IPR001789">
    <property type="entry name" value="Sig_transdc_resp-reg_receiver"/>
</dbReference>
<dbReference type="PANTHER" id="PTHR43214:SF41">
    <property type="entry name" value="NITRATE_NITRITE RESPONSE REGULATOR PROTEIN NARP"/>
    <property type="match status" value="1"/>
</dbReference>
<evidence type="ECO:0000259" key="7">
    <source>
        <dbReference type="PROSITE" id="PS50110"/>
    </source>
</evidence>
<dbReference type="SUPFAM" id="SSF46894">
    <property type="entry name" value="C-terminal effector domain of the bipartite response regulators"/>
    <property type="match status" value="1"/>
</dbReference>
<dbReference type="OrthoDB" id="9808843at2"/>
<evidence type="ECO:0000256" key="2">
    <source>
        <dbReference type="ARBA" id="ARBA00023015"/>
    </source>
</evidence>
<keyword evidence="2" id="KW-0805">Transcription regulation</keyword>
<evidence type="ECO:0000256" key="4">
    <source>
        <dbReference type="ARBA" id="ARBA00023163"/>
    </source>
</evidence>
<keyword evidence="9" id="KW-1185">Reference proteome</keyword>
<evidence type="ECO:0000256" key="3">
    <source>
        <dbReference type="ARBA" id="ARBA00023125"/>
    </source>
</evidence>
<dbReference type="PROSITE" id="PS50043">
    <property type="entry name" value="HTH_LUXR_2"/>
    <property type="match status" value="1"/>
</dbReference>
<dbReference type="PANTHER" id="PTHR43214">
    <property type="entry name" value="TWO-COMPONENT RESPONSE REGULATOR"/>
    <property type="match status" value="1"/>
</dbReference>
<keyword evidence="1 5" id="KW-0597">Phosphoprotein</keyword>
<feature type="domain" description="HTH luxR-type" evidence="6">
    <location>
        <begin position="166"/>
        <end position="231"/>
    </location>
</feature>
<dbReference type="AlphaFoldDB" id="A0A4R6SPG6"/>
<dbReference type="GO" id="GO:0003677">
    <property type="term" value="F:DNA binding"/>
    <property type="evidence" value="ECO:0007669"/>
    <property type="project" value="UniProtKB-KW"/>
</dbReference>
<accession>A0A4R6SPG6</accession>
<evidence type="ECO:0000313" key="8">
    <source>
        <dbReference type="EMBL" id="TDQ05851.1"/>
    </source>
</evidence>
<keyword evidence="3" id="KW-0238">DNA-binding</keyword>
<organism evidence="8 9">
    <name type="scientific">Labedaea rhizosphaerae</name>
    <dbReference type="NCBI Taxonomy" id="598644"/>
    <lineage>
        <taxon>Bacteria</taxon>
        <taxon>Bacillati</taxon>
        <taxon>Actinomycetota</taxon>
        <taxon>Actinomycetes</taxon>
        <taxon>Pseudonocardiales</taxon>
        <taxon>Pseudonocardiaceae</taxon>
        <taxon>Labedaea</taxon>
    </lineage>
</organism>
<dbReference type="CDD" id="cd17535">
    <property type="entry name" value="REC_NarL-like"/>
    <property type="match status" value="1"/>
</dbReference>
<keyword evidence="4" id="KW-0804">Transcription</keyword>
<dbReference type="GO" id="GO:0000160">
    <property type="term" value="P:phosphorelay signal transduction system"/>
    <property type="evidence" value="ECO:0007669"/>
    <property type="project" value="InterPro"/>
</dbReference>
<dbReference type="InterPro" id="IPR011006">
    <property type="entry name" value="CheY-like_superfamily"/>
</dbReference>
<dbReference type="EMBL" id="SNXZ01000001">
    <property type="protein sequence ID" value="TDQ05851.1"/>
    <property type="molecule type" value="Genomic_DNA"/>
</dbReference>
<evidence type="ECO:0000256" key="5">
    <source>
        <dbReference type="PROSITE-ProRule" id="PRU00169"/>
    </source>
</evidence>
<evidence type="ECO:0000313" key="9">
    <source>
        <dbReference type="Proteomes" id="UP000295444"/>
    </source>
</evidence>
<dbReference type="PROSITE" id="PS00622">
    <property type="entry name" value="HTH_LUXR_1"/>
    <property type="match status" value="1"/>
</dbReference>